<dbReference type="SUPFAM" id="SSF50341">
    <property type="entry name" value="CheW-like"/>
    <property type="match status" value="1"/>
</dbReference>
<dbReference type="InterPro" id="IPR036061">
    <property type="entry name" value="CheW-like_dom_sf"/>
</dbReference>
<dbReference type="Gene3D" id="2.40.50.180">
    <property type="entry name" value="CheA-289, Domain 4"/>
    <property type="match status" value="1"/>
</dbReference>
<accession>A0ABS7J116</accession>
<dbReference type="PANTHER" id="PTHR22617:SF23">
    <property type="entry name" value="CHEMOTAXIS PROTEIN CHEW"/>
    <property type="match status" value="1"/>
</dbReference>
<protein>
    <submittedName>
        <fullName evidence="2">Chemotaxis protein CheW</fullName>
    </submittedName>
</protein>
<proteinExistence type="predicted"/>
<dbReference type="RefSeq" id="WP_221573539.1">
    <property type="nucleotide sequence ID" value="NZ_JAIGNK010000002.1"/>
</dbReference>
<evidence type="ECO:0000313" key="3">
    <source>
        <dbReference type="Proteomes" id="UP000783253"/>
    </source>
</evidence>
<dbReference type="Pfam" id="PF01584">
    <property type="entry name" value="CheW"/>
    <property type="match status" value="1"/>
</dbReference>
<dbReference type="Proteomes" id="UP000783253">
    <property type="component" value="Unassembled WGS sequence"/>
</dbReference>
<dbReference type="Gene3D" id="2.30.30.40">
    <property type="entry name" value="SH3 Domains"/>
    <property type="match status" value="1"/>
</dbReference>
<comment type="caution">
    <text evidence="2">The sequence shown here is derived from an EMBL/GenBank/DDBJ whole genome shotgun (WGS) entry which is preliminary data.</text>
</comment>
<keyword evidence="3" id="KW-1185">Reference proteome</keyword>
<dbReference type="SMART" id="SM00260">
    <property type="entry name" value="CheW"/>
    <property type="match status" value="1"/>
</dbReference>
<organism evidence="2 3">
    <name type="scientific">Qipengyuania polymorpha</name>
    <dbReference type="NCBI Taxonomy" id="2867234"/>
    <lineage>
        <taxon>Bacteria</taxon>
        <taxon>Pseudomonadati</taxon>
        <taxon>Pseudomonadota</taxon>
        <taxon>Alphaproteobacteria</taxon>
        <taxon>Sphingomonadales</taxon>
        <taxon>Erythrobacteraceae</taxon>
        <taxon>Qipengyuania</taxon>
    </lineage>
</organism>
<dbReference type="EMBL" id="JAIGNK010000002">
    <property type="protein sequence ID" value="MBX7458156.1"/>
    <property type="molecule type" value="Genomic_DNA"/>
</dbReference>
<dbReference type="InterPro" id="IPR002545">
    <property type="entry name" value="CheW-lke_dom"/>
</dbReference>
<evidence type="ECO:0000259" key="1">
    <source>
        <dbReference type="PROSITE" id="PS50851"/>
    </source>
</evidence>
<sequence>MNELLLMCTIAGRRAAIPAIEVQSVIEVDNITPIPGTPDFILGLTALRSQALTVIDCALAIGLEKACTSRDQRAAVVDIDGHLYALLVEEAHDVGEAKSEPVAVPGGFGEGWQRAARGMVETDGGPTLLVDIGQLVSGPLRQAA</sequence>
<gene>
    <name evidence="2" type="ORF">K3152_07850</name>
</gene>
<dbReference type="PANTHER" id="PTHR22617">
    <property type="entry name" value="CHEMOTAXIS SENSOR HISTIDINE KINASE-RELATED"/>
    <property type="match status" value="1"/>
</dbReference>
<evidence type="ECO:0000313" key="2">
    <source>
        <dbReference type="EMBL" id="MBX7458156.1"/>
    </source>
</evidence>
<name>A0ABS7J116_9SPHN</name>
<dbReference type="PROSITE" id="PS50851">
    <property type="entry name" value="CHEW"/>
    <property type="match status" value="1"/>
</dbReference>
<feature type="domain" description="CheW-like" evidence="1">
    <location>
        <begin position="2"/>
        <end position="141"/>
    </location>
</feature>
<reference evidence="2 3" key="1">
    <citation type="submission" date="2021-08" db="EMBL/GenBank/DDBJ databases">
        <title>Comparative Genomics Analysis of the Genus Qipengyuania Reveals Extensive Genetic Diversity and Metabolic Versatility, Including the Description of Fifteen Novel Species.</title>
        <authorList>
            <person name="Liu Y."/>
        </authorList>
    </citation>
    <scope>NUCLEOTIDE SEQUENCE [LARGE SCALE GENOMIC DNA]</scope>
    <source>
        <strain evidence="2 3">1NDH17</strain>
    </source>
</reference>
<dbReference type="InterPro" id="IPR039315">
    <property type="entry name" value="CheW"/>
</dbReference>